<dbReference type="InterPro" id="IPR019797">
    <property type="entry name" value="Glutamate_5-kinase_CS"/>
</dbReference>
<dbReference type="PIRSF" id="PIRSF000729">
    <property type="entry name" value="GK"/>
    <property type="match status" value="1"/>
</dbReference>
<evidence type="ECO:0000256" key="1">
    <source>
        <dbReference type="ARBA" id="ARBA00022490"/>
    </source>
</evidence>
<dbReference type="GO" id="GO:0003723">
    <property type="term" value="F:RNA binding"/>
    <property type="evidence" value="ECO:0007669"/>
    <property type="project" value="InterPro"/>
</dbReference>
<dbReference type="GO" id="GO:0004349">
    <property type="term" value="F:glutamate 5-kinase activity"/>
    <property type="evidence" value="ECO:0007669"/>
    <property type="project" value="UniProtKB-UniRule"/>
</dbReference>
<dbReference type="Gene3D" id="2.30.130.10">
    <property type="entry name" value="PUA domain"/>
    <property type="match status" value="1"/>
</dbReference>
<dbReference type="AlphaFoldDB" id="A0A2V3ZZZ0"/>
<comment type="catalytic activity">
    <reaction evidence="8">
        <text>L-glutamate + ATP = L-glutamyl 5-phosphate + ADP</text>
        <dbReference type="Rhea" id="RHEA:14877"/>
        <dbReference type="ChEBI" id="CHEBI:29985"/>
        <dbReference type="ChEBI" id="CHEBI:30616"/>
        <dbReference type="ChEBI" id="CHEBI:58274"/>
        <dbReference type="ChEBI" id="CHEBI:456216"/>
        <dbReference type="EC" id="2.7.2.11"/>
    </reaction>
</comment>
<gene>
    <name evidence="8 10" type="primary">proB</name>
    <name evidence="10" type="ORF">DF185_05060</name>
</gene>
<evidence type="ECO:0000256" key="6">
    <source>
        <dbReference type="ARBA" id="ARBA00022777"/>
    </source>
</evidence>
<evidence type="ECO:0000313" key="10">
    <source>
        <dbReference type="EMBL" id="PXY02019.1"/>
    </source>
</evidence>
<keyword evidence="6 8" id="KW-0418">Kinase</keyword>
<dbReference type="InterPro" id="IPR002478">
    <property type="entry name" value="PUA"/>
</dbReference>
<dbReference type="InterPro" id="IPR036974">
    <property type="entry name" value="PUA_sf"/>
</dbReference>
<evidence type="ECO:0000256" key="3">
    <source>
        <dbReference type="ARBA" id="ARBA00022650"/>
    </source>
</evidence>
<keyword evidence="4 8" id="KW-0808">Transferase</keyword>
<organism evidence="10 11">
    <name type="scientific">Marinifilum breve</name>
    <dbReference type="NCBI Taxonomy" id="2184082"/>
    <lineage>
        <taxon>Bacteria</taxon>
        <taxon>Pseudomonadati</taxon>
        <taxon>Bacteroidota</taxon>
        <taxon>Bacteroidia</taxon>
        <taxon>Marinilabiliales</taxon>
        <taxon>Marinifilaceae</taxon>
    </lineage>
</organism>
<comment type="pathway">
    <text evidence="8">Amino-acid biosynthesis; L-proline biosynthesis; L-glutamate 5-semialdehyde from L-glutamate: step 1/2.</text>
</comment>
<keyword evidence="3 8" id="KW-0641">Proline biosynthesis</keyword>
<dbReference type="OrthoDB" id="9804434at2"/>
<dbReference type="PANTHER" id="PTHR43654:SF1">
    <property type="entry name" value="ISOPENTENYL PHOSPHATE KINASE"/>
    <property type="match status" value="1"/>
</dbReference>
<dbReference type="Gene3D" id="3.40.1160.10">
    <property type="entry name" value="Acetylglutamate kinase-like"/>
    <property type="match status" value="1"/>
</dbReference>
<dbReference type="GO" id="GO:0055129">
    <property type="term" value="P:L-proline biosynthetic process"/>
    <property type="evidence" value="ECO:0007669"/>
    <property type="project" value="UniProtKB-UniRule"/>
</dbReference>
<dbReference type="EMBL" id="QFLI01000002">
    <property type="protein sequence ID" value="PXY02019.1"/>
    <property type="molecule type" value="Genomic_DNA"/>
</dbReference>
<dbReference type="InterPro" id="IPR036393">
    <property type="entry name" value="AceGlu_kinase-like_sf"/>
</dbReference>
<dbReference type="EC" id="2.7.2.11" evidence="8"/>
<protein>
    <recommendedName>
        <fullName evidence="8">Glutamate 5-kinase</fullName>
        <ecNumber evidence="8">2.7.2.11</ecNumber>
    </recommendedName>
    <alternativeName>
        <fullName evidence="8">Gamma-glutamyl kinase</fullName>
        <shortName evidence="8">GK</shortName>
    </alternativeName>
</protein>
<dbReference type="RefSeq" id="WP_110359653.1">
    <property type="nucleotide sequence ID" value="NZ_QFLI01000002.1"/>
</dbReference>
<comment type="function">
    <text evidence="8">Catalyzes the transfer of a phosphate group to glutamate to form L-glutamate 5-phosphate.</text>
</comment>
<dbReference type="InterPro" id="IPR001057">
    <property type="entry name" value="Glu/AcGlu_kinase"/>
</dbReference>
<dbReference type="InterPro" id="IPR005715">
    <property type="entry name" value="Glu_5kinase/COase_Synthase"/>
</dbReference>
<dbReference type="GO" id="GO:0005524">
    <property type="term" value="F:ATP binding"/>
    <property type="evidence" value="ECO:0007669"/>
    <property type="project" value="UniProtKB-KW"/>
</dbReference>
<dbReference type="SUPFAM" id="SSF88697">
    <property type="entry name" value="PUA domain-like"/>
    <property type="match status" value="1"/>
</dbReference>
<feature type="binding site" evidence="8">
    <location>
        <position position="47"/>
    </location>
    <ligand>
        <name>substrate</name>
    </ligand>
</feature>
<evidence type="ECO:0000259" key="9">
    <source>
        <dbReference type="SMART" id="SM00359"/>
    </source>
</evidence>
<dbReference type="PROSITE" id="PS50890">
    <property type="entry name" value="PUA"/>
    <property type="match status" value="1"/>
</dbReference>
<reference evidence="10 11" key="1">
    <citation type="submission" date="2018-05" db="EMBL/GenBank/DDBJ databases">
        <title>Marinifilum breve JC075T sp. nov., a marine bacterium isolated from Yongle Blue Hole in the South China Sea.</title>
        <authorList>
            <person name="Fu T."/>
        </authorList>
    </citation>
    <scope>NUCLEOTIDE SEQUENCE [LARGE SCALE GENOMIC DNA]</scope>
    <source>
        <strain evidence="10 11">JC075</strain>
    </source>
</reference>
<dbReference type="HAMAP" id="MF_00456">
    <property type="entry name" value="ProB"/>
    <property type="match status" value="1"/>
</dbReference>
<evidence type="ECO:0000256" key="8">
    <source>
        <dbReference type="HAMAP-Rule" id="MF_00456"/>
    </source>
</evidence>
<feature type="binding site" evidence="8">
    <location>
        <position position="134"/>
    </location>
    <ligand>
        <name>substrate</name>
    </ligand>
</feature>
<dbReference type="Pfam" id="PF01472">
    <property type="entry name" value="PUA"/>
    <property type="match status" value="1"/>
</dbReference>
<evidence type="ECO:0000256" key="5">
    <source>
        <dbReference type="ARBA" id="ARBA00022741"/>
    </source>
</evidence>
<dbReference type="CDD" id="cd04242">
    <property type="entry name" value="AAK_G5K_ProB"/>
    <property type="match status" value="1"/>
</dbReference>
<feature type="binding site" evidence="8">
    <location>
        <position position="146"/>
    </location>
    <ligand>
        <name>substrate</name>
    </ligand>
</feature>
<dbReference type="InterPro" id="IPR015947">
    <property type="entry name" value="PUA-like_sf"/>
</dbReference>
<dbReference type="PRINTS" id="PR00474">
    <property type="entry name" value="GLU5KINASE"/>
</dbReference>
<dbReference type="SMART" id="SM00359">
    <property type="entry name" value="PUA"/>
    <property type="match status" value="1"/>
</dbReference>
<comment type="caution">
    <text evidence="10">The sequence shown here is derived from an EMBL/GenBank/DDBJ whole genome shotgun (WGS) entry which is preliminary data.</text>
</comment>
<evidence type="ECO:0000256" key="2">
    <source>
        <dbReference type="ARBA" id="ARBA00022605"/>
    </source>
</evidence>
<name>A0A2V3ZZZ0_9BACT</name>
<comment type="similarity">
    <text evidence="8">Belongs to the glutamate 5-kinase family.</text>
</comment>
<keyword evidence="2 8" id="KW-0028">Amino-acid biosynthesis</keyword>
<dbReference type="InterPro" id="IPR041739">
    <property type="entry name" value="G5K_ProB"/>
</dbReference>
<accession>A0A2V3ZZZ0</accession>
<dbReference type="Pfam" id="PF00696">
    <property type="entry name" value="AA_kinase"/>
    <property type="match status" value="1"/>
</dbReference>
<keyword evidence="11" id="KW-1185">Reference proteome</keyword>
<dbReference type="UniPathway" id="UPA00098">
    <property type="reaction ID" value="UER00359"/>
</dbReference>
<dbReference type="PANTHER" id="PTHR43654">
    <property type="entry name" value="GLUTAMATE 5-KINASE"/>
    <property type="match status" value="1"/>
</dbReference>
<keyword evidence="5 8" id="KW-0547">Nucleotide-binding</keyword>
<dbReference type="Proteomes" id="UP000248079">
    <property type="component" value="Unassembled WGS sequence"/>
</dbReference>
<feature type="binding site" evidence="8">
    <location>
        <position position="7"/>
    </location>
    <ligand>
        <name>ATP</name>
        <dbReference type="ChEBI" id="CHEBI:30616"/>
    </ligand>
</feature>
<dbReference type="InterPro" id="IPR001048">
    <property type="entry name" value="Asp/Glu/Uridylate_kinase"/>
</dbReference>
<keyword evidence="1 8" id="KW-0963">Cytoplasm</keyword>
<dbReference type="GO" id="GO:0005829">
    <property type="term" value="C:cytosol"/>
    <property type="evidence" value="ECO:0007669"/>
    <property type="project" value="TreeGrafter"/>
</dbReference>
<evidence type="ECO:0000256" key="7">
    <source>
        <dbReference type="ARBA" id="ARBA00022840"/>
    </source>
</evidence>
<feature type="domain" description="PUA" evidence="9">
    <location>
        <begin position="275"/>
        <end position="348"/>
    </location>
</feature>
<comment type="caution">
    <text evidence="8">Lacks conserved residue(s) required for the propagation of feature annotation.</text>
</comment>
<proteinExistence type="inferred from homology"/>
<sequence>MKRICIKIGSNVLTKSNGQIDKQRIKNIVFQISELKKLGYQCILVSSGAVAVGRNKIKLDQKTDTISARQVWSSVGQVELLNIYSKYLNEHNLQCAQVLVTKQDFRTREHYLNMKNCISSLLSNEVLPVINENDAVSVTALMFTDNDELSGLIASMMDCKALYLLSNINGIYTGNPEDPNAKLLKTINGDINRLKQYITTKKSNFGRGGMLTKCSIAGRIAKSGIPVHIANGSMDNIVLDLIADHENVDHTEFIAYKKASTVKQWLAGSDGFEKAHVMINPGAEEALNSNNATSLLPIGITEIKGTFEKGDIVKIMNQAGKVLGLGKTSYNKIKAEQHIGKSGARPLVHYDFLFLY</sequence>
<dbReference type="CDD" id="cd21157">
    <property type="entry name" value="PUA_G5K"/>
    <property type="match status" value="1"/>
</dbReference>
<keyword evidence="7 8" id="KW-0067">ATP-binding</keyword>
<dbReference type="FunFam" id="3.40.1160.10:FF:000006">
    <property type="entry name" value="Glutamate 5-kinase"/>
    <property type="match status" value="1"/>
</dbReference>
<evidence type="ECO:0000313" key="11">
    <source>
        <dbReference type="Proteomes" id="UP000248079"/>
    </source>
</evidence>
<dbReference type="NCBIfam" id="TIGR01027">
    <property type="entry name" value="proB"/>
    <property type="match status" value="1"/>
</dbReference>
<dbReference type="SUPFAM" id="SSF53633">
    <property type="entry name" value="Carbamate kinase-like"/>
    <property type="match status" value="1"/>
</dbReference>
<dbReference type="InterPro" id="IPR011529">
    <property type="entry name" value="Glu_5kinase"/>
</dbReference>
<evidence type="ECO:0000256" key="4">
    <source>
        <dbReference type="ARBA" id="ARBA00022679"/>
    </source>
</evidence>
<dbReference type="PROSITE" id="PS00902">
    <property type="entry name" value="GLUTAMATE_5_KINASE"/>
    <property type="match status" value="1"/>
</dbReference>
<comment type="subcellular location">
    <subcellularLocation>
        <location evidence="8">Cytoplasm</location>
    </subcellularLocation>
</comment>